<dbReference type="OrthoDB" id="9768177at2"/>
<evidence type="ECO:0000256" key="9">
    <source>
        <dbReference type="RuleBase" id="RU003357"/>
    </source>
</evidence>
<proteinExistence type="inferred from homology"/>
<dbReference type="Gene3D" id="2.170.130.10">
    <property type="entry name" value="TonB-dependent receptor, plug domain"/>
    <property type="match status" value="1"/>
</dbReference>
<dbReference type="InterPro" id="IPR012910">
    <property type="entry name" value="Plug_dom"/>
</dbReference>
<dbReference type="InterPro" id="IPR039426">
    <property type="entry name" value="TonB-dep_rcpt-like"/>
</dbReference>
<name>A0A3Q9FMA8_9BACT</name>
<dbReference type="GO" id="GO:0009279">
    <property type="term" value="C:cell outer membrane"/>
    <property type="evidence" value="ECO:0007669"/>
    <property type="project" value="UniProtKB-SubCell"/>
</dbReference>
<dbReference type="PROSITE" id="PS52016">
    <property type="entry name" value="TONB_DEPENDENT_REC_3"/>
    <property type="match status" value="1"/>
</dbReference>
<protein>
    <submittedName>
        <fullName evidence="13">TonB-dependent receptor</fullName>
    </submittedName>
</protein>
<evidence type="ECO:0000256" key="5">
    <source>
        <dbReference type="ARBA" id="ARBA00023077"/>
    </source>
</evidence>
<reference evidence="13 14" key="1">
    <citation type="submission" date="2018-12" db="EMBL/GenBank/DDBJ databases">
        <title>Flammeovirga pectinis sp. nov., isolated from the gut of the Korean scallop, Patinopecten yessoensis.</title>
        <authorList>
            <person name="Bae J.-W."/>
            <person name="Jeong Y.-S."/>
            <person name="Kang W."/>
        </authorList>
    </citation>
    <scope>NUCLEOTIDE SEQUENCE [LARGE SCALE GENOMIC DNA]</scope>
    <source>
        <strain evidence="13 14">L12M1</strain>
    </source>
</reference>
<dbReference type="InterPro" id="IPR023997">
    <property type="entry name" value="TonB-dep_OMP_SusC/RagA_CS"/>
</dbReference>
<dbReference type="Pfam" id="PF13715">
    <property type="entry name" value="CarbopepD_reg_2"/>
    <property type="match status" value="1"/>
</dbReference>
<keyword evidence="2 8" id="KW-0813">Transport</keyword>
<evidence type="ECO:0000313" key="14">
    <source>
        <dbReference type="Proteomes" id="UP000267268"/>
    </source>
</evidence>
<keyword evidence="14" id="KW-1185">Reference proteome</keyword>
<organism evidence="13 14">
    <name type="scientific">Flammeovirga pectinis</name>
    <dbReference type="NCBI Taxonomy" id="2494373"/>
    <lineage>
        <taxon>Bacteria</taxon>
        <taxon>Pseudomonadati</taxon>
        <taxon>Bacteroidota</taxon>
        <taxon>Cytophagia</taxon>
        <taxon>Cytophagales</taxon>
        <taxon>Flammeovirgaceae</taxon>
        <taxon>Flammeovirga</taxon>
    </lineage>
</organism>
<keyword evidence="10" id="KW-0732">Signal</keyword>
<keyword evidence="13" id="KW-0675">Receptor</keyword>
<evidence type="ECO:0000256" key="8">
    <source>
        <dbReference type="PROSITE-ProRule" id="PRU01360"/>
    </source>
</evidence>
<dbReference type="InterPro" id="IPR023996">
    <property type="entry name" value="TonB-dep_OMP_SusC/RagA"/>
</dbReference>
<evidence type="ECO:0000256" key="7">
    <source>
        <dbReference type="ARBA" id="ARBA00023237"/>
    </source>
</evidence>
<keyword evidence="3 8" id="KW-1134">Transmembrane beta strand</keyword>
<evidence type="ECO:0000256" key="1">
    <source>
        <dbReference type="ARBA" id="ARBA00004571"/>
    </source>
</evidence>
<dbReference type="Gene3D" id="2.40.170.20">
    <property type="entry name" value="TonB-dependent receptor, beta-barrel domain"/>
    <property type="match status" value="1"/>
</dbReference>
<feature type="chain" id="PRO_5018714063" evidence="10">
    <location>
        <begin position="25"/>
        <end position="1020"/>
    </location>
</feature>
<dbReference type="InterPro" id="IPR008969">
    <property type="entry name" value="CarboxyPept-like_regulatory"/>
</dbReference>
<comment type="subcellular location">
    <subcellularLocation>
        <location evidence="1 8">Cell outer membrane</location>
        <topology evidence="1 8">Multi-pass membrane protein</topology>
    </subcellularLocation>
</comment>
<keyword evidence="6 8" id="KW-0472">Membrane</keyword>
<gene>
    <name evidence="13" type="ORF">EI427_04310</name>
</gene>
<dbReference type="InterPro" id="IPR000531">
    <property type="entry name" value="Beta-barrel_TonB"/>
</dbReference>
<keyword evidence="7 8" id="KW-0998">Cell outer membrane</keyword>
<comment type="similarity">
    <text evidence="8 9">Belongs to the TonB-dependent receptor family.</text>
</comment>
<evidence type="ECO:0000256" key="3">
    <source>
        <dbReference type="ARBA" id="ARBA00022452"/>
    </source>
</evidence>
<dbReference type="KEGG" id="fll:EI427_04310"/>
<accession>A0A3Q9FMA8</accession>
<feature type="domain" description="TonB-dependent receptor-like beta-barrel" evidence="11">
    <location>
        <begin position="469"/>
        <end position="799"/>
    </location>
</feature>
<dbReference type="RefSeq" id="WP_126611996.1">
    <property type="nucleotide sequence ID" value="NZ_CP034562.1"/>
</dbReference>
<dbReference type="NCBIfam" id="TIGR04056">
    <property type="entry name" value="OMP_RagA_SusC"/>
    <property type="match status" value="1"/>
</dbReference>
<dbReference type="Pfam" id="PF00593">
    <property type="entry name" value="TonB_dep_Rec_b-barrel"/>
    <property type="match status" value="1"/>
</dbReference>
<evidence type="ECO:0000313" key="13">
    <source>
        <dbReference type="EMBL" id="AZQ61476.1"/>
    </source>
</evidence>
<sequence length="1020" mass="113171">MLSKYNIKSSMWLFTFTLFMMVHANTFAQDKTLSGTILDGETSTPLPGVNVQVKGTVIGTVTDFDGKFTLSVPEESQILMFSFIGYKTQETQIGSKTKFSISLEVDAEQLEEVVVVGYGVQKKSLITGATTSVDTELLQNRSSGTLTDAMAGITPGVSLTPNSGMPGADAKVRIRGAGSNGNSEPLYIIDGIKSGSISDLAPEDIESIEVLKDAASAAIYGSEGGNGVILVTTKAGQKGEAKISYNFRYGIQSADKRNLPKTLNADQYIQFQNEMNQHNPGNTPLTPTGYNTNWVDQVVENAPIQSHTLSMQGGSETTTYYTSLNYYEQDGIVGGDKASYDRLNARFNVKQQLKKWANLSSNLTYSRENRKSLTDQDEYRGLMTSALSLEPTIPVAFEPGKENANTIAGINSGFPMYKDAQGRYYSTSNQGLSESTNPFVQMELGNGGKQRDKFLGVMALEIKPFEGFSFTSRPSIEWNTERDHYYDKPFWSGADNNSNTLKVTDNNTRYFQWMWENFATYNKTFGDHTIAATVGMSAQQSEWRVLNTASGPMNVNDPLYNEHAYTGVANNDLNSWTDENRMVSYFGRVSYDYKNRYMLTATVRNDMTSTAMVPYKNISGVFPSFSAGWNISNEEFFPEDFVIDYLKLRGSWGQNGSIKSIPGRYLYSPSMRTDRINLVVPGNDLIFGAEPSVLPNPDLTWETSEQTNIGIDLNAFDGKVSFGLDWYRKITRDLLSVAQVPASVGNWAPSTNLGDVENTGVEVVLGYSNHDHEFQYGVNLNFATLKNKVIKVNTPAPYIAGANIGPGWQQATVFQEGYPMWYFRGYETAGVNSDNGDPIFVDKDGDGEITDGDKTNIGDPHPDVTYGGQIFASYKGFDFNMVMQGQAGSQAVIGWFRPDRLKANTLTHFYDDRWTESNRGGSMPRPTTQSEFYQSDFLVQSADFFRIKQMQFGYTFEKQLMEKIHVGGLRVYVSLDDFFTFNKYPGMDPIAGNNDPNALGIDKGVYPTPRKLMFGLNISL</sequence>
<dbReference type="NCBIfam" id="TIGR04057">
    <property type="entry name" value="SusC_RagA_signa"/>
    <property type="match status" value="1"/>
</dbReference>
<dbReference type="InterPro" id="IPR037066">
    <property type="entry name" value="Plug_dom_sf"/>
</dbReference>
<dbReference type="Pfam" id="PF07715">
    <property type="entry name" value="Plug"/>
    <property type="match status" value="1"/>
</dbReference>
<evidence type="ECO:0000259" key="11">
    <source>
        <dbReference type="Pfam" id="PF00593"/>
    </source>
</evidence>
<dbReference type="InterPro" id="IPR036942">
    <property type="entry name" value="Beta-barrel_TonB_sf"/>
</dbReference>
<dbReference type="SUPFAM" id="SSF56935">
    <property type="entry name" value="Porins"/>
    <property type="match status" value="1"/>
</dbReference>
<keyword evidence="4 8" id="KW-0812">Transmembrane</keyword>
<evidence type="ECO:0000256" key="2">
    <source>
        <dbReference type="ARBA" id="ARBA00022448"/>
    </source>
</evidence>
<dbReference type="EMBL" id="CP034562">
    <property type="protein sequence ID" value="AZQ61476.1"/>
    <property type="molecule type" value="Genomic_DNA"/>
</dbReference>
<evidence type="ECO:0000256" key="6">
    <source>
        <dbReference type="ARBA" id="ARBA00023136"/>
    </source>
</evidence>
<dbReference type="SUPFAM" id="SSF49464">
    <property type="entry name" value="Carboxypeptidase regulatory domain-like"/>
    <property type="match status" value="1"/>
</dbReference>
<evidence type="ECO:0000256" key="4">
    <source>
        <dbReference type="ARBA" id="ARBA00022692"/>
    </source>
</evidence>
<keyword evidence="5 9" id="KW-0798">TonB box</keyword>
<dbReference type="Proteomes" id="UP000267268">
    <property type="component" value="Chromosome 1"/>
</dbReference>
<dbReference type="FunFam" id="2.60.40.1120:FF:000003">
    <property type="entry name" value="Outer membrane protein Omp121"/>
    <property type="match status" value="1"/>
</dbReference>
<feature type="domain" description="TonB-dependent receptor plug" evidence="12">
    <location>
        <begin position="126"/>
        <end position="228"/>
    </location>
</feature>
<evidence type="ECO:0000259" key="12">
    <source>
        <dbReference type="Pfam" id="PF07715"/>
    </source>
</evidence>
<dbReference type="AlphaFoldDB" id="A0A3Q9FMA8"/>
<dbReference type="Gene3D" id="2.60.40.1120">
    <property type="entry name" value="Carboxypeptidase-like, regulatory domain"/>
    <property type="match status" value="1"/>
</dbReference>
<feature type="signal peptide" evidence="10">
    <location>
        <begin position="1"/>
        <end position="24"/>
    </location>
</feature>
<evidence type="ECO:0000256" key="10">
    <source>
        <dbReference type="SAM" id="SignalP"/>
    </source>
</evidence>